<evidence type="ECO:0000256" key="3">
    <source>
        <dbReference type="ARBA" id="ARBA00023163"/>
    </source>
</evidence>
<dbReference type="SUPFAM" id="SSF52172">
    <property type="entry name" value="CheY-like"/>
    <property type="match status" value="1"/>
</dbReference>
<evidence type="ECO:0000256" key="1">
    <source>
        <dbReference type="ARBA" id="ARBA00023015"/>
    </source>
</evidence>
<protein>
    <recommendedName>
        <fullName evidence="9">AraC family transcriptional regulator</fullName>
    </recommendedName>
</protein>
<evidence type="ECO:0000313" key="7">
    <source>
        <dbReference type="EMBL" id="GAA0401288.1"/>
    </source>
</evidence>
<organism evidence="7 8">
    <name type="scientific">Paenibacillus motobuensis</name>
    <dbReference type="NCBI Taxonomy" id="295324"/>
    <lineage>
        <taxon>Bacteria</taxon>
        <taxon>Bacillati</taxon>
        <taxon>Bacillota</taxon>
        <taxon>Bacilli</taxon>
        <taxon>Bacillales</taxon>
        <taxon>Paenibacillaceae</taxon>
        <taxon>Paenibacillus</taxon>
    </lineage>
</organism>
<keyword evidence="3" id="KW-0804">Transcription</keyword>
<dbReference type="PROSITE" id="PS50110">
    <property type="entry name" value="RESPONSE_REGULATORY"/>
    <property type="match status" value="1"/>
</dbReference>
<comment type="caution">
    <text evidence="7">The sequence shown here is derived from an EMBL/GenBank/DDBJ whole genome shotgun (WGS) entry which is preliminary data.</text>
</comment>
<evidence type="ECO:0008006" key="9">
    <source>
        <dbReference type="Google" id="ProtNLM"/>
    </source>
</evidence>
<evidence type="ECO:0000256" key="2">
    <source>
        <dbReference type="ARBA" id="ARBA00023125"/>
    </source>
</evidence>
<dbReference type="Proteomes" id="UP001500340">
    <property type="component" value="Unassembled WGS sequence"/>
</dbReference>
<proteinExistence type="predicted"/>
<feature type="domain" description="HTH araC/xylS-type" evidence="5">
    <location>
        <begin position="421"/>
        <end position="519"/>
    </location>
</feature>
<keyword evidence="1" id="KW-0805">Transcription regulation</keyword>
<dbReference type="InterPro" id="IPR009057">
    <property type="entry name" value="Homeodomain-like_sf"/>
</dbReference>
<dbReference type="PROSITE" id="PS01124">
    <property type="entry name" value="HTH_ARAC_FAMILY_2"/>
    <property type="match status" value="1"/>
</dbReference>
<dbReference type="SMART" id="SM00342">
    <property type="entry name" value="HTH_ARAC"/>
    <property type="match status" value="1"/>
</dbReference>
<dbReference type="Gene3D" id="1.10.10.60">
    <property type="entry name" value="Homeodomain-like"/>
    <property type="match status" value="2"/>
</dbReference>
<keyword evidence="4" id="KW-0597">Phosphoprotein</keyword>
<dbReference type="InterPro" id="IPR041522">
    <property type="entry name" value="CdaR_GGDEF"/>
</dbReference>
<evidence type="ECO:0000313" key="8">
    <source>
        <dbReference type="Proteomes" id="UP001500340"/>
    </source>
</evidence>
<dbReference type="PANTHER" id="PTHR43280">
    <property type="entry name" value="ARAC-FAMILY TRANSCRIPTIONAL REGULATOR"/>
    <property type="match status" value="1"/>
</dbReference>
<keyword evidence="8" id="KW-1185">Reference proteome</keyword>
<dbReference type="Pfam" id="PF17853">
    <property type="entry name" value="GGDEF_2"/>
    <property type="match status" value="1"/>
</dbReference>
<feature type="modified residue" description="4-aspartylphosphate" evidence="4">
    <location>
        <position position="55"/>
    </location>
</feature>
<dbReference type="Pfam" id="PF12833">
    <property type="entry name" value="HTH_18"/>
    <property type="match status" value="1"/>
</dbReference>
<keyword evidence="2" id="KW-0238">DNA-binding</keyword>
<dbReference type="CDD" id="cd17536">
    <property type="entry name" value="REC_YesN-like"/>
    <property type="match status" value="1"/>
</dbReference>
<dbReference type="InterPro" id="IPR001789">
    <property type="entry name" value="Sig_transdc_resp-reg_receiver"/>
</dbReference>
<dbReference type="PRINTS" id="PR00032">
    <property type="entry name" value="HTHARAC"/>
</dbReference>
<name>A0ABN0YN50_9BACL</name>
<accession>A0ABN0YN50</accession>
<dbReference type="Gene3D" id="3.40.50.2300">
    <property type="match status" value="1"/>
</dbReference>
<dbReference type="InterPro" id="IPR018060">
    <property type="entry name" value="HTH_AraC"/>
</dbReference>
<dbReference type="RefSeq" id="WP_343863141.1">
    <property type="nucleotide sequence ID" value="NZ_BAAACX010000015.1"/>
</dbReference>
<dbReference type="SMART" id="SM00448">
    <property type="entry name" value="REC"/>
    <property type="match status" value="1"/>
</dbReference>
<feature type="domain" description="Response regulatory" evidence="6">
    <location>
        <begin position="3"/>
        <end position="120"/>
    </location>
</feature>
<dbReference type="SUPFAM" id="SSF46689">
    <property type="entry name" value="Homeodomain-like"/>
    <property type="match status" value="2"/>
</dbReference>
<dbReference type="PANTHER" id="PTHR43280:SF2">
    <property type="entry name" value="HTH-TYPE TRANSCRIPTIONAL REGULATOR EXSA"/>
    <property type="match status" value="1"/>
</dbReference>
<dbReference type="InterPro" id="IPR020449">
    <property type="entry name" value="Tscrpt_reg_AraC-type_HTH"/>
</dbReference>
<dbReference type="Pfam" id="PF00072">
    <property type="entry name" value="Response_reg"/>
    <property type="match status" value="1"/>
</dbReference>
<gene>
    <name evidence="7" type="ORF">GCM10008933_34780</name>
</gene>
<dbReference type="EMBL" id="BAAACX010000015">
    <property type="protein sequence ID" value="GAA0401288.1"/>
    <property type="molecule type" value="Genomic_DNA"/>
</dbReference>
<dbReference type="InterPro" id="IPR011006">
    <property type="entry name" value="CheY-like_superfamily"/>
</dbReference>
<evidence type="ECO:0000259" key="6">
    <source>
        <dbReference type="PROSITE" id="PS50110"/>
    </source>
</evidence>
<reference evidence="7 8" key="1">
    <citation type="journal article" date="2019" name="Int. J. Syst. Evol. Microbiol.">
        <title>The Global Catalogue of Microorganisms (GCM) 10K type strain sequencing project: providing services to taxonomists for standard genome sequencing and annotation.</title>
        <authorList>
            <consortium name="The Broad Institute Genomics Platform"/>
            <consortium name="The Broad Institute Genome Sequencing Center for Infectious Disease"/>
            <person name="Wu L."/>
            <person name="Ma J."/>
        </authorList>
    </citation>
    <scope>NUCLEOTIDE SEQUENCE [LARGE SCALE GENOMIC DNA]</scope>
    <source>
        <strain evidence="7 8">JCM 12774</strain>
    </source>
</reference>
<evidence type="ECO:0000256" key="4">
    <source>
        <dbReference type="PROSITE-ProRule" id="PRU00169"/>
    </source>
</evidence>
<sequence>MIRLLIVDDEVIIRNGLSTVIDWQGLGFTLLTPAASAEEALDRIVEEKPHVILTDIRMAGKSGLDLAQEAHLINPQIETIILTGYDDFKYAQQAIRLGVSDYLLKTSRPEEIIRTVMKAKQHILQRHENARQDYTHRLTYRNRLLERLLTDQVGEDSLIDECARHLPQIQLSPPTACSLQVVIVTTNGWGPQAHIRSRLLFAVDNCLNNLLDCETLLRSDDIALVLRSTTAAEGRTLLKQAASQIRQILKCEMSAAIGMEASHVRDLHKSYNQAIYASSFQGLIDMHDLITYEQVQDRSGGRTVCSLEEEAELARLLQSDGSVELKAWVTNTVSRQLQDPELTPDSLRAFLISIVVSGHRWLERVMRAIGKSDLPSLISAKELPESFRLVTEPAETLFQHLIVIRDAYHKSAAAGPSSYIQQSVAYIQEHLDCNISLHQVAGSVHLHPHHFSEVFKREMGMNYLEFVTRERMRRAEELLTQSPAKISDIAKRVGYEDIKYFGQLFKKHTGKTPSEFRSKM</sequence>
<evidence type="ECO:0000259" key="5">
    <source>
        <dbReference type="PROSITE" id="PS01124"/>
    </source>
</evidence>